<organism evidence="1 2">
    <name type="scientific">Linum trigynum</name>
    <dbReference type="NCBI Taxonomy" id="586398"/>
    <lineage>
        <taxon>Eukaryota</taxon>
        <taxon>Viridiplantae</taxon>
        <taxon>Streptophyta</taxon>
        <taxon>Embryophyta</taxon>
        <taxon>Tracheophyta</taxon>
        <taxon>Spermatophyta</taxon>
        <taxon>Magnoliopsida</taxon>
        <taxon>eudicotyledons</taxon>
        <taxon>Gunneridae</taxon>
        <taxon>Pentapetalae</taxon>
        <taxon>rosids</taxon>
        <taxon>fabids</taxon>
        <taxon>Malpighiales</taxon>
        <taxon>Linaceae</taxon>
        <taxon>Linum</taxon>
    </lineage>
</organism>
<proteinExistence type="predicted"/>
<accession>A0AAV2DU97</accession>
<keyword evidence="2" id="KW-1185">Reference proteome</keyword>
<dbReference type="AlphaFoldDB" id="A0AAV2DU97"/>
<sequence>MVKKMVRIAEIIETLASLKQGNQTVTEYYGNLIALRDELDNYHCLDLCDYTPTSHLTCKAMKQVLLYRDTKYVIQFLRGLNENYTDVRSQVLFGDSLPPIDRVFHRMLQHERQHYGTQQAKVLAAYSMALAIQGNNNQPRKGRPYCTY</sequence>
<dbReference type="Proteomes" id="UP001497516">
    <property type="component" value="Chromosome 3"/>
</dbReference>
<reference evidence="1 2" key="1">
    <citation type="submission" date="2024-04" db="EMBL/GenBank/DDBJ databases">
        <authorList>
            <person name="Fracassetti M."/>
        </authorList>
    </citation>
    <scope>NUCLEOTIDE SEQUENCE [LARGE SCALE GENOMIC DNA]</scope>
</reference>
<evidence type="ECO:0000313" key="1">
    <source>
        <dbReference type="EMBL" id="CAL1377266.1"/>
    </source>
</evidence>
<protein>
    <recommendedName>
        <fullName evidence="3">Retrotransposon gag domain-containing protein</fullName>
    </recommendedName>
</protein>
<evidence type="ECO:0000313" key="2">
    <source>
        <dbReference type="Proteomes" id="UP001497516"/>
    </source>
</evidence>
<name>A0AAV2DU97_9ROSI</name>
<dbReference type="EMBL" id="OZ034816">
    <property type="protein sequence ID" value="CAL1377266.1"/>
    <property type="molecule type" value="Genomic_DNA"/>
</dbReference>
<evidence type="ECO:0008006" key="3">
    <source>
        <dbReference type="Google" id="ProtNLM"/>
    </source>
</evidence>
<dbReference type="PANTHER" id="PTHR34222:SF99">
    <property type="entry name" value="PROTEIN, PUTATIVE-RELATED"/>
    <property type="match status" value="1"/>
</dbReference>
<gene>
    <name evidence="1" type="ORF">LTRI10_LOCUS18927</name>
</gene>
<dbReference type="PANTHER" id="PTHR34222">
    <property type="entry name" value="GAG_PRE-INTEGRS DOMAIN-CONTAINING PROTEIN"/>
    <property type="match status" value="1"/>
</dbReference>